<comment type="pathway">
    <text evidence="3 15">Amino-acid biosynthesis; L-tryptophan biosynthesis; L-tryptophan from chorismate: step 3/5.</text>
</comment>
<dbReference type="PANTHER" id="PTHR22854:SF2">
    <property type="entry name" value="INDOLE-3-GLYCEROL-PHOSPHATE SYNTHASE"/>
    <property type="match status" value="1"/>
</dbReference>
<feature type="domain" description="Indole-3-glycerol phosphate synthase" evidence="16">
    <location>
        <begin position="12"/>
        <end position="257"/>
    </location>
</feature>
<dbReference type="InterPro" id="IPR011060">
    <property type="entry name" value="RibuloseP-bd_barrel"/>
</dbReference>
<dbReference type="eggNOG" id="COG0135">
    <property type="taxonomic scope" value="Bacteria"/>
</dbReference>
<dbReference type="PROSITE" id="PS00614">
    <property type="entry name" value="IGPS"/>
    <property type="match status" value="1"/>
</dbReference>
<keyword evidence="13" id="KW-0511">Multifunctional enzyme</keyword>
<evidence type="ECO:0000256" key="1">
    <source>
        <dbReference type="ARBA" id="ARBA00001164"/>
    </source>
</evidence>
<evidence type="ECO:0000256" key="2">
    <source>
        <dbReference type="ARBA" id="ARBA00001633"/>
    </source>
</evidence>
<evidence type="ECO:0000256" key="9">
    <source>
        <dbReference type="ARBA" id="ARBA00022822"/>
    </source>
</evidence>
<dbReference type="InterPro" id="IPR013785">
    <property type="entry name" value="Aldolase_TIM"/>
</dbReference>
<feature type="domain" description="N-(5'phosphoribosyl) anthranilate isomerase (PRAI)" evidence="17">
    <location>
        <begin position="263"/>
        <end position="447"/>
    </location>
</feature>
<comment type="catalytic activity">
    <reaction evidence="1 15">
        <text>N-(5-phospho-beta-D-ribosyl)anthranilate = 1-(2-carboxyphenylamino)-1-deoxy-D-ribulose 5-phosphate</text>
        <dbReference type="Rhea" id="RHEA:21540"/>
        <dbReference type="ChEBI" id="CHEBI:18277"/>
        <dbReference type="ChEBI" id="CHEBI:58613"/>
        <dbReference type="EC" id="5.3.1.24"/>
    </reaction>
</comment>
<accession>U3GZI9</accession>
<keyword evidence="10 15" id="KW-0057">Aromatic amino acid biosynthesis</keyword>
<dbReference type="NCBIfam" id="NF006945">
    <property type="entry name" value="PRK09427.1"/>
    <property type="match status" value="1"/>
</dbReference>
<evidence type="ECO:0000256" key="10">
    <source>
        <dbReference type="ARBA" id="ARBA00023141"/>
    </source>
</evidence>
<dbReference type="PATRIC" id="fig|1348662.3.peg.1898"/>
<comment type="catalytic activity">
    <reaction evidence="2">
        <text>1-(2-carboxyphenylamino)-1-deoxy-D-ribulose 5-phosphate + H(+) = (1S,2R)-1-C-(indol-3-yl)glycerol 3-phosphate + CO2 + H2O</text>
        <dbReference type="Rhea" id="RHEA:23476"/>
        <dbReference type="ChEBI" id="CHEBI:15377"/>
        <dbReference type="ChEBI" id="CHEBI:15378"/>
        <dbReference type="ChEBI" id="CHEBI:16526"/>
        <dbReference type="ChEBI" id="CHEBI:58613"/>
        <dbReference type="ChEBI" id="CHEBI:58866"/>
        <dbReference type="EC" id="4.1.1.48"/>
    </reaction>
</comment>
<evidence type="ECO:0000256" key="8">
    <source>
        <dbReference type="ARBA" id="ARBA00022793"/>
    </source>
</evidence>
<gene>
    <name evidence="15" type="primary">trpF</name>
    <name evidence="18" type="ORF">CARG_09600</name>
</gene>
<keyword evidence="19" id="KW-1185">Reference proteome</keyword>
<evidence type="ECO:0000256" key="12">
    <source>
        <dbReference type="ARBA" id="ARBA00023239"/>
    </source>
</evidence>
<dbReference type="PANTHER" id="PTHR22854">
    <property type="entry name" value="TRYPTOPHAN BIOSYNTHESIS PROTEIN"/>
    <property type="match status" value="1"/>
</dbReference>
<protein>
    <recommendedName>
        <fullName evidence="15">N-(5'-phosphoribosyl)anthranilate isomerase</fullName>
        <shortName evidence="15">PRAI</shortName>
        <ecNumber evidence="15">5.3.1.24</ecNumber>
    </recommendedName>
</protein>
<evidence type="ECO:0000256" key="7">
    <source>
        <dbReference type="ARBA" id="ARBA00022605"/>
    </source>
</evidence>
<evidence type="ECO:0000256" key="4">
    <source>
        <dbReference type="ARBA" id="ARBA00004696"/>
    </source>
</evidence>
<evidence type="ECO:0000259" key="16">
    <source>
        <dbReference type="Pfam" id="PF00218"/>
    </source>
</evidence>
<evidence type="ECO:0000256" key="3">
    <source>
        <dbReference type="ARBA" id="ARBA00004664"/>
    </source>
</evidence>
<dbReference type="GO" id="GO:0004425">
    <property type="term" value="F:indole-3-glycerol-phosphate synthase activity"/>
    <property type="evidence" value="ECO:0007669"/>
    <property type="project" value="UniProtKB-EC"/>
</dbReference>
<dbReference type="STRING" id="1348662.CARG_09600"/>
<dbReference type="HAMAP" id="MF_00135">
    <property type="entry name" value="PRAI"/>
    <property type="match status" value="1"/>
</dbReference>
<dbReference type="InterPro" id="IPR045186">
    <property type="entry name" value="Indole-3-glycerol_P_synth"/>
</dbReference>
<evidence type="ECO:0000256" key="11">
    <source>
        <dbReference type="ARBA" id="ARBA00023235"/>
    </source>
</evidence>
<dbReference type="RefSeq" id="WP_021012408.1">
    <property type="nucleotide sequence ID" value="NC_022198.1"/>
</dbReference>
<keyword evidence="8" id="KW-0210">Decarboxylase</keyword>
<dbReference type="CDD" id="cd00331">
    <property type="entry name" value="IGPS"/>
    <property type="match status" value="1"/>
</dbReference>
<evidence type="ECO:0000256" key="5">
    <source>
        <dbReference type="ARBA" id="ARBA00007902"/>
    </source>
</evidence>
<keyword evidence="11 15" id="KW-0413">Isomerase</keyword>
<evidence type="ECO:0000256" key="6">
    <source>
        <dbReference type="ARBA" id="ARBA00009847"/>
    </source>
</evidence>
<dbReference type="GO" id="GO:0000162">
    <property type="term" value="P:L-tryptophan biosynthetic process"/>
    <property type="evidence" value="ECO:0007669"/>
    <property type="project" value="UniProtKB-UniRule"/>
</dbReference>
<comment type="similarity">
    <text evidence="5">In the N-terminal section; belongs to the TrpC family.</text>
</comment>
<evidence type="ECO:0000259" key="17">
    <source>
        <dbReference type="Pfam" id="PF00697"/>
    </source>
</evidence>
<dbReference type="GO" id="GO:0004640">
    <property type="term" value="F:phosphoribosylanthranilate isomerase activity"/>
    <property type="evidence" value="ECO:0007669"/>
    <property type="project" value="UniProtKB-UniRule"/>
</dbReference>
<comment type="pathway">
    <text evidence="4">Amino-acid biosynthesis; L-tryptophan biosynthesis; L-tryptophan from chorismate: step 4/5.</text>
</comment>
<dbReference type="KEGG" id="caz:CARG_09600"/>
<dbReference type="OrthoDB" id="9766131at2"/>
<dbReference type="CDD" id="cd00405">
    <property type="entry name" value="PRAI"/>
    <property type="match status" value="1"/>
</dbReference>
<dbReference type="Pfam" id="PF00697">
    <property type="entry name" value="PRAI"/>
    <property type="match status" value="1"/>
</dbReference>
<dbReference type="EMBL" id="CP006365">
    <property type="protein sequence ID" value="AGU16011.1"/>
    <property type="molecule type" value="Genomic_DNA"/>
</dbReference>
<dbReference type="AlphaFoldDB" id="U3GZI9"/>
<comment type="function">
    <text evidence="14">Bifunctional enzyme that catalyzes two sequential steps of tryptophan biosynthetic pathway. The first reaction is catalyzed by the isomerase, coded by the TrpF domain; the second reaction is catalyzed by the synthase, coded by the TrpC domain.</text>
</comment>
<keyword evidence="12" id="KW-0456">Lyase</keyword>
<dbReference type="InterPro" id="IPR001240">
    <property type="entry name" value="PRAI_dom"/>
</dbReference>
<evidence type="ECO:0000256" key="14">
    <source>
        <dbReference type="ARBA" id="ARBA00025592"/>
    </source>
</evidence>
<dbReference type="HOGENOM" id="CLU_007713_0_1_11"/>
<evidence type="ECO:0000256" key="15">
    <source>
        <dbReference type="HAMAP-Rule" id="MF_00135"/>
    </source>
</evidence>
<reference evidence="18 19" key="1">
    <citation type="journal article" date="2013" name="Genome Announc.">
        <title>Whole-Genome Sequence of the Clinical Strain Corynebacterium argentoratense DSM 44202, Isolated from a Human Throat Specimen.</title>
        <authorList>
            <person name="Bomholt C."/>
            <person name="Glaub A."/>
            <person name="Gravermann K."/>
            <person name="Albersmeier A."/>
            <person name="Brinkrolf K."/>
            <person name="Ruckert C."/>
            <person name="Tauch A."/>
        </authorList>
    </citation>
    <scope>NUCLEOTIDE SEQUENCE [LARGE SCALE GENOMIC DNA]</scope>
    <source>
        <strain evidence="18">DSM 44202</strain>
    </source>
</reference>
<dbReference type="Pfam" id="PF00218">
    <property type="entry name" value="IGPS"/>
    <property type="match status" value="1"/>
</dbReference>
<sequence length="482" mass="51464">MSNHTAGLPTVLEEIVATRRTHLPEIRARVAGVEPEPSTRSLFDSLNQGLGGRRFIMECKSSSPSLGMIREAYNPGDIARIYSCYAAGISVLCEPTRFGGSYDHLATVAASTHLPVLCKDFIIDVAQVKAARVYGADAILLMLSVLSDEEYRQLSAEAERYGLDVLTEVIDADEVARAIALGAKIFGCNNRNLHDLSIDRGRTARLAPLVPAGAVFISESGIRTNEHVKDITRFVNGFLVGSQLTGESDVDRAARELVYGPTKVCGLRTPSAAQAARAAGATYGGVICESASPRNVSRETIEKITAAEPGLTYVAVSRRTENFSELNNLPEVDVLQVHAPNVTVSEELDLIARARAEAPDLQIWRAVNMADPQAHTIIEALVDQGIVTMFVLDNGNGGTGNHFDWSSLNLSSEVLSRCLIAGGIEPDNAAAALSTGVAGVDLNSGVEYTAEVVAGAPELAHHKDPSRIRAALEAVRTFTPSH</sequence>
<dbReference type="Proteomes" id="UP000016943">
    <property type="component" value="Chromosome"/>
</dbReference>
<comment type="similarity">
    <text evidence="6">In the C-terminal section; belongs to the TrpF family.</text>
</comment>
<dbReference type="eggNOG" id="COG0134">
    <property type="taxonomic scope" value="Bacteria"/>
</dbReference>
<comment type="similarity">
    <text evidence="15">Belongs to the TrpF family.</text>
</comment>
<evidence type="ECO:0000256" key="13">
    <source>
        <dbReference type="ARBA" id="ARBA00023268"/>
    </source>
</evidence>
<organism evidence="18 19">
    <name type="scientific">Corynebacterium argentoratense DSM 44202</name>
    <dbReference type="NCBI Taxonomy" id="1348662"/>
    <lineage>
        <taxon>Bacteria</taxon>
        <taxon>Bacillati</taxon>
        <taxon>Actinomycetota</taxon>
        <taxon>Actinomycetes</taxon>
        <taxon>Mycobacteriales</taxon>
        <taxon>Corynebacteriaceae</taxon>
        <taxon>Corynebacterium</taxon>
    </lineage>
</organism>
<dbReference type="InterPro" id="IPR001468">
    <property type="entry name" value="Indole-3-GlycerolPSynthase_CS"/>
</dbReference>
<evidence type="ECO:0000313" key="18">
    <source>
        <dbReference type="EMBL" id="AGU16011.1"/>
    </source>
</evidence>
<evidence type="ECO:0000313" key="19">
    <source>
        <dbReference type="Proteomes" id="UP000016943"/>
    </source>
</evidence>
<proteinExistence type="inferred from homology"/>
<dbReference type="InterPro" id="IPR013798">
    <property type="entry name" value="Indole-3-glycerol_P_synth_dom"/>
</dbReference>
<keyword evidence="9 15" id="KW-0822">Tryptophan biosynthesis</keyword>
<dbReference type="SUPFAM" id="SSF51366">
    <property type="entry name" value="Ribulose-phoshate binding barrel"/>
    <property type="match status" value="2"/>
</dbReference>
<name>U3GZI9_9CORY</name>
<dbReference type="EC" id="5.3.1.24" evidence="15"/>
<keyword evidence="7 15" id="KW-0028">Amino-acid biosynthesis</keyword>
<dbReference type="GeneID" id="78250640"/>
<dbReference type="Gene3D" id="3.20.20.70">
    <property type="entry name" value="Aldolase class I"/>
    <property type="match status" value="2"/>
</dbReference>
<dbReference type="UniPathway" id="UPA00035">
    <property type="reaction ID" value="UER00042"/>
</dbReference>